<evidence type="ECO:0000313" key="7">
    <source>
        <dbReference type="Proteomes" id="UP000074294"/>
    </source>
</evidence>
<dbReference type="InterPro" id="IPR003439">
    <property type="entry name" value="ABC_transporter-like_ATP-bd"/>
</dbReference>
<sequence>MDQTLAIETHDLTKKYNDFVAVDRLNLSIKPGELFGMLGPNGAGKTTTVLMLLGLTEPSSGTCRVFGHDPFREPLKVKSISGYLAERIGLYEDLTPEQNLRYITKLNQIPENEARRRIKDALESVGAAGYAQTKVGKLSRGMRQRVGIAGVLVKKPKVAFFDEPTQGLDPEGKNELLELLRRISKEEKTTVLLLSHMLADVQHICDRIGIMLRGKMVALGTIEELRARTKEDWVIDIEAENITPKLVHDLSSLHGVKSVDRSGNVITVRSEKDIRSAIMEFFLQNKIFPLSLRARERSLEEIYLGYLGES</sequence>
<evidence type="ECO:0000256" key="4">
    <source>
        <dbReference type="ARBA" id="ARBA00022840"/>
    </source>
</evidence>
<dbReference type="SUPFAM" id="SSF52540">
    <property type="entry name" value="P-loop containing nucleoside triphosphate hydrolases"/>
    <property type="match status" value="1"/>
</dbReference>
<dbReference type="EMBL" id="LQMQ01000007">
    <property type="protein sequence ID" value="KUO42427.1"/>
    <property type="molecule type" value="Genomic_DNA"/>
</dbReference>
<dbReference type="PANTHER" id="PTHR43335:SF11">
    <property type="entry name" value="ABC TRANSPORTER RELATED"/>
    <property type="match status" value="1"/>
</dbReference>
<dbReference type="InterPro" id="IPR027417">
    <property type="entry name" value="P-loop_NTPase"/>
</dbReference>
<dbReference type="PANTHER" id="PTHR43335">
    <property type="entry name" value="ABC TRANSPORTER, ATP-BINDING PROTEIN"/>
    <property type="match status" value="1"/>
</dbReference>
<dbReference type="STRING" id="1776334.APZ16_03080"/>
<organism evidence="6 7">
    <name type="scientific">Hadarchaeum yellowstonense</name>
    <dbReference type="NCBI Taxonomy" id="1776334"/>
    <lineage>
        <taxon>Archaea</taxon>
        <taxon>Methanobacteriati</taxon>
        <taxon>Candidatus Hadarchaeota</taxon>
        <taxon>Candidatus Hadarchaeia</taxon>
        <taxon>Candidatus Hadarchaeales</taxon>
        <taxon>Candidatus Hadarchaeaceae</taxon>
        <taxon>Candidatus Hadarchaeum</taxon>
    </lineage>
</organism>
<dbReference type="InterPro" id="IPR003593">
    <property type="entry name" value="AAA+_ATPase"/>
</dbReference>
<keyword evidence="3" id="KW-0547">Nucleotide-binding</keyword>
<dbReference type="Gene3D" id="3.40.50.300">
    <property type="entry name" value="P-loop containing nucleotide triphosphate hydrolases"/>
    <property type="match status" value="1"/>
</dbReference>
<dbReference type="Pfam" id="PF00005">
    <property type="entry name" value="ABC_tran"/>
    <property type="match status" value="1"/>
</dbReference>
<name>A0A147K106_HADYE</name>
<evidence type="ECO:0000256" key="3">
    <source>
        <dbReference type="ARBA" id="ARBA00022741"/>
    </source>
</evidence>
<comment type="similarity">
    <text evidence="1">Belongs to the ABC transporter superfamily.</text>
</comment>
<evidence type="ECO:0000256" key="2">
    <source>
        <dbReference type="ARBA" id="ARBA00022448"/>
    </source>
</evidence>
<accession>A0A147K106</accession>
<dbReference type="GO" id="GO:0016887">
    <property type="term" value="F:ATP hydrolysis activity"/>
    <property type="evidence" value="ECO:0007669"/>
    <property type="project" value="InterPro"/>
</dbReference>
<protein>
    <recommendedName>
        <fullName evidence="5">ABC transporter domain-containing protein</fullName>
    </recommendedName>
</protein>
<keyword evidence="4" id="KW-0067">ATP-binding</keyword>
<dbReference type="Proteomes" id="UP000074294">
    <property type="component" value="Unassembled WGS sequence"/>
</dbReference>
<evidence type="ECO:0000256" key="1">
    <source>
        <dbReference type="ARBA" id="ARBA00005417"/>
    </source>
</evidence>
<comment type="caution">
    <text evidence="6">The sequence shown here is derived from an EMBL/GenBank/DDBJ whole genome shotgun (WGS) entry which is preliminary data.</text>
</comment>
<dbReference type="SMART" id="SM00382">
    <property type="entry name" value="AAA"/>
    <property type="match status" value="1"/>
</dbReference>
<evidence type="ECO:0000259" key="5">
    <source>
        <dbReference type="PROSITE" id="PS50893"/>
    </source>
</evidence>
<dbReference type="GO" id="GO:0005524">
    <property type="term" value="F:ATP binding"/>
    <property type="evidence" value="ECO:0007669"/>
    <property type="project" value="UniProtKB-KW"/>
</dbReference>
<proteinExistence type="inferred from homology"/>
<dbReference type="AlphaFoldDB" id="A0A147K106"/>
<reference evidence="6 7" key="1">
    <citation type="journal article" date="2016" name="Nat. Microbiol.">
        <title>Genomic inference of the metabolism of cosmopolitan subsurface Archaea, Hadesarchaea.</title>
        <authorList>
            <person name="Baker B.J."/>
            <person name="Saw J.H."/>
            <person name="Lind A.E."/>
            <person name="Lazar C.S."/>
            <person name="Hinrichs K.-U."/>
            <person name="Teske A.P."/>
            <person name="Ettema T.J."/>
        </authorList>
    </citation>
    <scope>NUCLEOTIDE SEQUENCE [LARGE SCALE GENOMIC DNA]</scope>
</reference>
<keyword evidence="2" id="KW-0813">Transport</keyword>
<evidence type="ECO:0000313" key="6">
    <source>
        <dbReference type="EMBL" id="KUO42427.1"/>
    </source>
</evidence>
<gene>
    <name evidence="6" type="ORF">APZ16_03080</name>
</gene>
<dbReference type="PROSITE" id="PS50893">
    <property type="entry name" value="ABC_TRANSPORTER_2"/>
    <property type="match status" value="1"/>
</dbReference>
<feature type="domain" description="ABC transporter" evidence="5">
    <location>
        <begin position="7"/>
        <end position="238"/>
    </location>
</feature>